<accession>A0A917EIC8</accession>
<reference evidence="2" key="2">
    <citation type="submission" date="2020-09" db="EMBL/GenBank/DDBJ databases">
        <authorList>
            <person name="Sun Q."/>
            <person name="Zhou Y."/>
        </authorList>
    </citation>
    <scope>NUCLEOTIDE SEQUENCE</scope>
    <source>
        <strain evidence="2">CGMCC 1.16012</strain>
    </source>
</reference>
<feature type="region of interest" description="Disordered" evidence="1">
    <location>
        <begin position="141"/>
        <end position="170"/>
    </location>
</feature>
<protein>
    <recommendedName>
        <fullName evidence="4">BrnA antitoxin of type II toxin-antitoxin system</fullName>
    </recommendedName>
</protein>
<sequence length="170" mass="19452">MPRTQVTPNKMTKAERLHWSSGTDALAMIEHDLHSRLMTFGQIPTEWHSIWQDEDRLDDRRTRVTARFDADVVKFFKALGPGYQHRMNRVLRAYTHMRLAKLVEGPDTTDYILGLDQAKREGLRPKRRHWACYLPFHRGDNAGASPGRPKGRRPLPTLGVGAASSLIGRN</sequence>
<dbReference type="InterPro" id="IPR025528">
    <property type="entry name" value="BrnA_antitoxin"/>
</dbReference>
<comment type="caution">
    <text evidence="2">The sequence shown here is derived from an EMBL/GenBank/DDBJ whole genome shotgun (WGS) entry which is preliminary data.</text>
</comment>
<evidence type="ECO:0000313" key="2">
    <source>
        <dbReference type="EMBL" id="GGE48020.1"/>
    </source>
</evidence>
<proteinExistence type="predicted"/>
<evidence type="ECO:0000256" key="1">
    <source>
        <dbReference type="SAM" id="MobiDB-lite"/>
    </source>
</evidence>
<dbReference type="Pfam" id="PF14384">
    <property type="entry name" value="BrnA_antitoxin"/>
    <property type="match status" value="1"/>
</dbReference>
<evidence type="ECO:0008006" key="4">
    <source>
        <dbReference type="Google" id="ProtNLM"/>
    </source>
</evidence>
<dbReference type="Proteomes" id="UP000606730">
    <property type="component" value="Unassembled WGS sequence"/>
</dbReference>
<reference evidence="2" key="1">
    <citation type="journal article" date="2014" name="Int. J. Syst. Evol. Microbiol.">
        <title>Complete genome sequence of Corynebacterium casei LMG S-19264T (=DSM 44701T), isolated from a smear-ripened cheese.</title>
        <authorList>
            <consortium name="US DOE Joint Genome Institute (JGI-PGF)"/>
            <person name="Walter F."/>
            <person name="Albersmeier A."/>
            <person name="Kalinowski J."/>
            <person name="Ruckert C."/>
        </authorList>
    </citation>
    <scope>NUCLEOTIDE SEQUENCE</scope>
    <source>
        <strain evidence="2">CGMCC 1.16012</strain>
    </source>
</reference>
<keyword evidence="3" id="KW-1185">Reference proteome</keyword>
<dbReference type="RefSeq" id="WP_095595725.1">
    <property type="nucleotide sequence ID" value="NZ_BMKN01000001.1"/>
</dbReference>
<evidence type="ECO:0000313" key="3">
    <source>
        <dbReference type="Proteomes" id="UP000606730"/>
    </source>
</evidence>
<name>A0A917EIC8_9RHOB</name>
<gene>
    <name evidence="2" type="ORF">GCM10011517_14770</name>
</gene>
<dbReference type="AlphaFoldDB" id="A0A917EIC8"/>
<dbReference type="EMBL" id="BMKN01000001">
    <property type="protein sequence ID" value="GGE48020.1"/>
    <property type="molecule type" value="Genomic_DNA"/>
</dbReference>
<organism evidence="2 3">
    <name type="scientific">Actibacterium pelagium</name>
    <dbReference type="NCBI Taxonomy" id="2029103"/>
    <lineage>
        <taxon>Bacteria</taxon>
        <taxon>Pseudomonadati</taxon>
        <taxon>Pseudomonadota</taxon>
        <taxon>Alphaproteobacteria</taxon>
        <taxon>Rhodobacterales</taxon>
        <taxon>Roseobacteraceae</taxon>
        <taxon>Actibacterium</taxon>
    </lineage>
</organism>